<dbReference type="Pfam" id="PF13450">
    <property type="entry name" value="NAD_binding_8"/>
    <property type="match status" value="1"/>
</dbReference>
<evidence type="ECO:0000256" key="1">
    <source>
        <dbReference type="SAM" id="MobiDB-lite"/>
    </source>
</evidence>
<proteinExistence type="predicted"/>
<feature type="region of interest" description="Disordered" evidence="1">
    <location>
        <begin position="1019"/>
        <end position="1054"/>
    </location>
</feature>
<feature type="compositionally biased region" description="Basic residues" evidence="1">
    <location>
        <begin position="922"/>
        <end position="933"/>
    </location>
</feature>
<protein>
    <submittedName>
        <fullName evidence="2">NAD(P)-binding protein</fullName>
    </submittedName>
</protein>
<dbReference type="AlphaFoldDB" id="A0A9X3EJV9"/>
<dbReference type="EMBL" id="JAPNKE010000002">
    <property type="protein sequence ID" value="MCY1005423.1"/>
    <property type="molecule type" value="Genomic_DNA"/>
</dbReference>
<dbReference type="SUPFAM" id="SSF51905">
    <property type="entry name" value="FAD/NAD(P)-binding domain"/>
    <property type="match status" value="1"/>
</dbReference>
<feature type="compositionally biased region" description="Basic and acidic residues" evidence="1">
    <location>
        <begin position="1030"/>
        <end position="1041"/>
    </location>
</feature>
<gene>
    <name evidence="2" type="ORF">OV079_07535</name>
</gene>
<dbReference type="Proteomes" id="UP001150924">
    <property type="component" value="Unassembled WGS sequence"/>
</dbReference>
<reference evidence="2" key="1">
    <citation type="submission" date="2022-11" db="EMBL/GenBank/DDBJ databases">
        <title>Minimal conservation of predation-associated metabolite biosynthetic gene clusters underscores biosynthetic potential of Myxococcota including descriptions for ten novel species: Archangium lansinium sp. nov., Myxococcus landrumus sp. nov., Nannocystis bai.</title>
        <authorList>
            <person name="Ahearne A."/>
            <person name="Stevens C."/>
            <person name="Phillips K."/>
        </authorList>
    </citation>
    <scope>NUCLEOTIDE SEQUENCE</scope>
    <source>
        <strain evidence="2">Na p29</strain>
    </source>
</reference>
<organism evidence="2 3">
    <name type="scientific">Nannocystis pusilla</name>
    <dbReference type="NCBI Taxonomy" id="889268"/>
    <lineage>
        <taxon>Bacteria</taxon>
        <taxon>Pseudomonadati</taxon>
        <taxon>Myxococcota</taxon>
        <taxon>Polyangia</taxon>
        <taxon>Nannocystales</taxon>
        <taxon>Nannocystaceae</taxon>
        <taxon>Nannocystis</taxon>
    </lineage>
</organism>
<dbReference type="InterPro" id="IPR036188">
    <property type="entry name" value="FAD/NAD-bd_sf"/>
</dbReference>
<dbReference type="SUPFAM" id="SSF160104">
    <property type="entry name" value="Acetoacetate decarboxylase-like"/>
    <property type="match status" value="1"/>
</dbReference>
<feature type="compositionally biased region" description="Low complexity" evidence="1">
    <location>
        <begin position="934"/>
        <end position="943"/>
    </location>
</feature>
<name>A0A9X3EJV9_9BACT</name>
<sequence>MSRNPGGTDAHARAAALTGELATLFNHPGNGAGPQAAGYEAKGNLDARVAVLVLPAATVRQLLPAGLELAPQPVVPAEYHPVYLFFSHEIFRAWFGTMDYEELLIGVPWVQIKDPKATYPGPFIYMPRLYLNEAVPMELGVHMYGWEKQMGTLNVVGDGSPKVQFTVTPKGGSTPAATGEFTEIPGVGPQAAADVKNFLIVRQLFEQPTISQALHIVDPNSFNSPIPGPFLAANNILEADQPGATIQPLAATITIGASLTPQGIPPGTYRVPSLADAELGAFRIRCPQGISLPGSCANADYPRPPAARKLKVAVFGGGPSACVTALYLARQTDRYEVSLYTTGYRLGGKCQSWRNPAKAWRVEEHGLHAFLGFYHNAFTAVQDAYHEGFATPEIGEALYQHAFYPEKYNGLMVHHGGAWSYCPLPSLSSAAPMPSSTASSTGGHALLMACEALARRVLDHFKAMADAHAGLADGMDAHSSVLHRLRSAVVGLVTHVAEDVYKTNLGGIDGLLAGEVEKVRDGLAARVRADTSLSTYLWFLWTGADTMLTIFVGLLKNPVTNLSELDAWDFRAWLKANGLNEAPGESWEVINQVYETLFSHQNADPNKDACKLLDTDVRPANLAAGVATRWFLLESLGYRGAPAYRFEYSCAQTMMTPYYLALKRLGAAVNFFHTVTGLELDGSGEHRRLVRVHLQRQAEVKGGAGNYQPLVIPDLANNPPELHDWPLDPDWSQLVDGDWYRDHKIDFYDSWRAGENIKAQPVQLEQGQDFDLCVLGVPLGALPLIDSPLTRPSRPDADPAWKRMIDGIALTQTLSFQLWLKPNAGALIAGAQRGLLTCFAQPEPSYGDFTPLIAHEEWQAPGPHLLSYFTGASVAGKPPLPPDCGPDYPQRIQAQWVAKVTQWLGEIPEVLRRQRDAAQLRRLPRRPRGRRRAAAGPGAARMAAPDRRRRALEPLRAESAGLDRAAPRPGRIGGQGPAPVWRLDPHRSQLRLRRGRDHLGHAGGASDQQRAAHRVAAGLLSRSKGDTVMTDERTTDSHDSATEAVASHSTTQSNWSETLTFTPATAASPRCLAELREVVRLAHARRKQCARAAAVTRGTRRSSPPIAR</sequence>
<evidence type="ECO:0000313" key="3">
    <source>
        <dbReference type="Proteomes" id="UP001150924"/>
    </source>
</evidence>
<keyword evidence="3" id="KW-1185">Reference proteome</keyword>
<feature type="region of interest" description="Disordered" evidence="1">
    <location>
        <begin position="918"/>
        <end position="985"/>
    </location>
</feature>
<comment type="caution">
    <text evidence="2">The sequence shown here is derived from an EMBL/GenBank/DDBJ whole genome shotgun (WGS) entry which is preliminary data.</text>
</comment>
<dbReference type="Gene3D" id="2.40.400.10">
    <property type="entry name" value="Acetoacetate decarboxylase-like"/>
    <property type="match status" value="1"/>
</dbReference>
<accession>A0A9X3EJV9</accession>
<evidence type="ECO:0000313" key="2">
    <source>
        <dbReference type="EMBL" id="MCY1005423.1"/>
    </source>
</evidence>
<dbReference type="InterPro" id="IPR023375">
    <property type="entry name" value="ADC_dom_sf"/>
</dbReference>